<reference evidence="6" key="1">
    <citation type="submission" date="2022-11" db="EMBL/GenBank/DDBJ databases">
        <title>Chromosome-level genome of Pogonophryne albipinna.</title>
        <authorList>
            <person name="Jo E."/>
        </authorList>
    </citation>
    <scope>NUCLEOTIDE SEQUENCE</scope>
    <source>
        <strain evidence="6">SGF0006</strain>
        <tissue evidence="6">Muscle</tissue>
    </source>
</reference>
<keyword evidence="7" id="KW-1185">Reference proteome</keyword>
<dbReference type="GO" id="GO:0008270">
    <property type="term" value="F:zinc ion binding"/>
    <property type="evidence" value="ECO:0007669"/>
    <property type="project" value="UniProtKB-KW"/>
</dbReference>
<dbReference type="PANTHER" id="PTHR46481">
    <property type="entry name" value="ZINC FINGER BED DOMAIN-CONTAINING PROTEIN 4"/>
    <property type="match status" value="1"/>
</dbReference>
<name>A0AAD6FFY5_9TELE</name>
<proteinExistence type="predicted"/>
<evidence type="ECO:0000313" key="6">
    <source>
        <dbReference type="EMBL" id="KAJ4932244.1"/>
    </source>
</evidence>
<evidence type="ECO:0000313" key="7">
    <source>
        <dbReference type="Proteomes" id="UP001219934"/>
    </source>
</evidence>
<dbReference type="InterPro" id="IPR052035">
    <property type="entry name" value="ZnF_BED_domain_contain"/>
</dbReference>
<accession>A0AAD6FFY5</accession>
<keyword evidence="3" id="KW-0863">Zinc-finger</keyword>
<comment type="caution">
    <text evidence="6">The sequence shown here is derived from an EMBL/GenBank/DDBJ whole genome shotgun (WGS) entry which is preliminary data.</text>
</comment>
<keyword evidence="4" id="KW-0862">Zinc</keyword>
<evidence type="ECO:0000256" key="5">
    <source>
        <dbReference type="ARBA" id="ARBA00023242"/>
    </source>
</evidence>
<sequence>MRPIYIVEGEGFRKCMKKMEPSYTFYNGHLDLGAYGGVHGCHPAIPNYKRVAVVHDNASNMKLCTETLKKEPEKWGNVQGVYCSGHTLQLCINTALKQDRIRRTVAAARNLVGHFRKSAKATAALKDKQKQQNVVAHKLTNNVATRGNSTCEMLDRLVSNDGQ</sequence>
<protein>
    <submittedName>
        <fullName evidence="6">Uncharacterized protein</fullName>
    </submittedName>
</protein>
<keyword evidence="5" id="KW-0539">Nucleus</keyword>
<evidence type="ECO:0000256" key="2">
    <source>
        <dbReference type="ARBA" id="ARBA00022723"/>
    </source>
</evidence>
<dbReference type="PANTHER" id="PTHR46481:SF10">
    <property type="entry name" value="ZINC FINGER BED DOMAIN-CONTAINING PROTEIN 39"/>
    <property type="match status" value="1"/>
</dbReference>
<keyword evidence="2" id="KW-0479">Metal-binding</keyword>
<dbReference type="Proteomes" id="UP001219934">
    <property type="component" value="Unassembled WGS sequence"/>
</dbReference>
<gene>
    <name evidence="6" type="ORF">JOQ06_010669</name>
</gene>
<evidence type="ECO:0000256" key="1">
    <source>
        <dbReference type="ARBA" id="ARBA00004123"/>
    </source>
</evidence>
<organism evidence="6 7">
    <name type="scientific">Pogonophryne albipinna</name>
    <dbReference type="NCBI Taxonomy" id="1090488"/>
    <lineage>
        <taxon>Eukaryota</taxon>
        <taxon>Metazoa</taxon>
        <taxon>Chordata</taxon>
        <taxon>Craniata</taxon>
        <taxon>Vertebrata</taxon>
        <taxon>Euteleostomi</taxon>
        <taxon>Actinopterygii</taxon>
        <taxon>Neopterygii</taxon>
        <taxon>Teleostei</taxon>
        <taxon>Neoteleostei</taxon>
        <taxon>Acanthomorphata</taxon>
        <taxon>Eupercaria</taxon>
        <taxon>Perciformes</taxon>
        <taxon>Notothenioidei</taxon>
        <taxon>Pogonophryne</taxon>
    </lineage>
</organism>
<dbReference type="InterPro" id="IPR012337">
    <property type="entry name" value="RNaseH-like_sf"/>
</dbReference>
<evidence type="ECO:0000256" key="4">
    <source>
        <dbReference type="ARBA" id="ARBA00022833"/>
    </source>
</evidence>
<evidence type="ECO:0000256" key="3">
    <source>
        <dbReference type="ARBA" id="ARBA00022771"/>
    </source>
</evidence>
<dbReference type="GO" id="GO:0005634">
    <property type="term" value="C:nucleus"/>
    <property type="evidence" value="ECO:0007669"/>
    <property type="project" value="UniProtKB-SubCell"/>
</dbReference>
<dbReference type="EMBL" id="JAPTMU010000014">
    <property type="protein sequence ID" value="KAJ4932244.1"/>
    <property type="molecule type" value="Genomic_DNA"/>
</dbReference>
<dbReference type="AlphaFoldDB" id="A0AAD6FFY5"/>
<dbReference type="SUPFAM" id="SSF53098">
    <property type="entry name" value="Ribonuclease H-like"/>
    <property type="match status" value="1"/>
</dbReference>
<comment type="subcellular location">
    <subcellularLocation>
        <location evidence="1">Nucleus</location>
    </subcellularLocation>
</comment>